<evidence type="ECO:0000313" key="3">
    <source>
        <dbReference type="Proteomes" id="UP000011081"/>
    </source>
</evidence>
<dbReference type="Proteomes" id="UP000011081">
    <property type="component" value="Unassembled WGS sequence"/>
</dbReference>
<accession>L2GSU4</accession>
<proteinExistence type="predicted"/>
<protein>
    <submittedName>
        <fullName evidence="2">Uncharacterized protein</fullName>
    </submittedName>
</protein>
<name>L2GSU4_VAVCU</name>
<dbReference type="OrthoDB" id="2199193at2759"/>
<evidence type="ECO:0000256" key="1">
    <source>
        <dbReference type="SAM" id="SignalP"/>
    </source>
</evidence>
<keyword evidence="1" id="KW-0732">Signal</keyword>
<dbReference type="VEuPathDB" id="MicrosporidiaDB:VCUG_02095"/>
<keyword evidence="3" id="KW-1185">Reference proteome</keyword>
<feature type="signal peptide" evidence="1">
    <location>
        <begin position="1"/>
        <end position="26"/>
    </location>
</feature>
<evidence type="ECO:0000313" key="2">
    <source>
        <dbReference type="EMBL" id="ELA46417.1"/>
    </source>
</evidence>
<dbReference type="HOGENOM" id="CLU_783466_0_0_1"/>
<dbReference type="InParanoid" id="L2GSU4"/>
<dbReference type="AlphaFoldDB" id="L2GSU4"/>
<dbReference type="GeneID" id="19879962"/>
<organism evidence="2 3">
    <name type="scientific">Vavraia culicis (isolate floridensis)</name>
    <name type="common">Microsporidian parasite</name>
    <dbReference type="NCBI Taxonomy" id="948595"/>
    <lineage>
        <taxon>Eukaryota</taxon>
        <taxon>Fungi</taxon>
        <taxon>Fungi incertae sedis</taxon>
        <taxon>Microsporidia</taxon>
        <taxon>Pleistophoridae</taxon>
        <taxon>Vavraia</taxon>
    </lineage>
</organism>
<dbReference type="EMBL" id="GL877446">
    <property type="protein sequence ID" value="ELA46417.1"/>
    <property type="molecule type" value="Genomic_DNA"/>
</dbReference>
<dbReference type="RefSeq" id="XP_008075108.1">
    <property type="nucleotide sequence ID" value="XM_008076917.1"/>
</dbReference>
<feature type="chain" id="PRO_5003960144" evidence="1">
    <location>
        <begin position="27"/>
        <end position="354"/>
    </location>
</feature>
<gene>
    <name evidence="2" type="ORF">VCUG_02095</name>
</gene>
<reference evidence="3" key="1">
    <citation type="submission" date="2011-03" db="EMBL/GenBank/DDBJ databases">
        <title>The genome sequence of Vavraia culicis strain floridensis.</title>
        <authorList>
            <consortium name="The Broad Institute Genome Sequencing Platform"/>
            <person name="Cuomo C."/>
            <person name="Becnel J."/>
            <person name="Sanscrainte N."/>
            <person name="Young S.K."/>
            <person name="Zeng Q."/>
            <person name="Gargeya S."/>
            <person name="Fitzgerald M."/>
            <person name="Haas B."/>
            <person name="Abouelleil A."/>
            <person name="Alvarado L."/>
            <person name="Arachchi H.M."/>
            <person name="Berlin A."/>
            <person name="Chapman S.B."/>
            <person name="Gearin G."/>
            <person name="Goldberg J."/>
            <person name="Griggs A."/>
            <person name="Gujja S."/>
            <person name="Hansen M."/>
            <person name="Heiman D."/>
            <person name="Howarth C."/>
            <person name="Larimer J."/>
            <person name="Lui A."/>
            <person name="MacDonald P.J.P."/>
            <person name="McCowen C."/>
            <person name="Montmayeur A."/>
            <person name="Murphy C."/>
            <person name="Neiman D."/>
            <person name="Pearson M."/>
            <person name="Priest M."/>
            <person name="Roberts A."/>
            <person name="Saif S."/>
            <person name="Shea T."/>
            <person name="Sisk P."/>
            <person name="Stolte C."/>
            <person name="Sykes S."/>
            <person name="Wortman J."/>
            <person name="Nusbaum C."/>
            <person name="Birren B."/>
        </authorList>
    </citation>
    <scope>NUCLEOTIDE SEQUENCE [LARGE SCALE GENOMIC DNA]</scope>
    <source>
        <strain evidence="3">floridensis</strain>
    </source>
</reference>
<sequence length="354" mass="39329">MVTAPLLFLNILLVALKLFKIKHLTSDLYIGLGGRYPKWSTLARSNSFVEKRSAETGKVTIMVADLVNRVWDMDGGKKNLVFLPERKKKSQLFVIERSEHGWIRITNRGRCITYDKSDRRFERKECRDEHLAQVFLMADEDGKVMSDRDINEMEIRMEIDPTISFGSSGNKTMSREIDGRADWSRVLESHVMAGGELGGPDALEAAAETYFGRSGLADTVGLNAMTDAARMDGITTMEMLARVHPAAKRHWKATNNGVHQAAKRHWKATNNAAQPIAAGQMPVNTPPPGMGTSGASARNIDSFASPYAALTRRLSKRSDTTPVSERLKLLMLYLGTGPNYGTNVPPQHAYPRHS</sequence>